<accession>A0A849HI59</accession>
<dbReference type="PANTHER" id="PTHR36115">
    <property type="entry name" value="PROLINE-RICH ANTIGEN HOMOLOG-RELATED"/>
    <property type="match status" value="1"/>
</dbReference>
<evidence type="ECO:0000256" key="2">
    <source>
        <dbReference type="ARBA" id="ARBA00022475"/>
    </source>
</evidence>
<reference evidence="9 10" key="1">
    <citation type="submission" date="2020-04" db="EMBL/GenBank/DDBJ databases">
        <title>Knoellia sp. isolate from air conditioner.</title>
        <authorList>
            <person name="Chea S."/>
            <person name="Kim D.-U."/>
        </authorList>
    </citation>
    <scope>NUCLEOTIDE SEQUENCE [LARGE SCALE GENOMIC DNA]</scope>
    <source>
        <strain evidence="9 10">DB2414S</strain>
    </source>
</reference>
<feature type="transmembrane region" description="Helical" evidence="7">
    <location>
        <begin position="97"/>
        <end position="117"/>
    </location>
</feature>
<feature type="compositionally biased region" description="Pro residues" evidence="6">
    <location>
        <begin position="44"/>
        <end position="54"/>
    </location>
</feature>
<evidence type="ECO:0000256" key="3">
    <source>
        <dbReference type="ARBA" id="ARBA00022692"/>
    </source>
</evidence>
<evidence type="ECO:0000256" key="6">
    <source>
        <dbReference type="SAM" id="MobiDB-lite"/>
    </source>
</evidence>
<dbReference type="RefSeq" id="WP_171243930.1">
    <property type="nucleotide sequence ID" value="NZ_JABEPQ010000002.1"/>
</dbReference>
<gene>
    <name evidence="9" type="ORF">HJG52_12840</name>
</gene>
<evidence type="ECO:0000256" key="4">
    <source>
        <dbReference type="ARBA" id="ARBA00022989"/>
    </source>
</evidence>
<organism evidence="9 10">
    <name type="scientific">Knoellia koreensis</name>
    <dbReference type="NCBI Taxonomy" id="2730921"/>
    <lineage>
        <taxon>Bacteria</taxon>
        <taxon>Bacillati</taxon>
        <taxon>Actinomycetota</taxon>
        <taxon>Actinomycetes</taxon>
        <taxon>Micrococcales</taxon>
        <taxon>Intrasporangiaceae</taxon>
        <taxon>Knoellia</taxon>
    </lineage>
</organism>
<evidence type="ECO:0000313" key="9">
    <source>
        <dbReference type="EMBL" id="NNM46889.1"/>
    </source>
</evidence>
<keyword evidence="4 7" id="KW-1133">Transmembrane helix</keyword>
<protein>
    <submittedName>
        <fullName evidence="9">RDD family protein</fullName>
    </submittedName>
</protein>
<dbReference type="GO" id="GO:0005886">
    <property type="term" value="C:plasma membrane"/>
    <property type="evidence" value="ECO:0007669"/>
    <property type="project" value="UniProtKB-SubCell"/>
</dbReference>
<keyword evidence="3 7" id="KW-0812">Transmembrane</keyword>
<proteinExistence type="predicted"/>
<evidence type="ECO:0000256" key="1">
    <source>
        <dbReference type="ARBA" id="ARBA00004651"/>
    </source>
</evidence>
<comment type="caution">
    <text evidence="9">The sequence shown here is derived from an EMBL/GenBank/DDBJ whole genome shotgun (WGS) entry which is preliminary data.</text>
</comment>
<keyword evidence="10" id="KW-1185">Reference proteome</keyword>
<keyword evidence="5 7" id="KW-0472">Membrane</keyword>
<feature type="region of interest" description="Disordered" evidence="6">
    <location>
        <begin position="1"/>
        <end position="59"/>
    </location>
</feature>
<dbReference type="Pfam" id="PF06271">
    <property type="entry name" value="RDD"/>
    <property type="match status" value="1"/>
</dbReference>
<dbReference type="EMBL" id="JABEPQ010000002">
    <property type="protein sequence ID" value="NNM46889.1"/>
    <property type="molecule type" value="Genomic_DNA"/>
</dbReference>
<keyword evidence="2" id="KW-1003">Cell membrane</keyword>
<dbReference type="AlphaFoldDB" id="A0A849HI59"/>
<feature type="compositionally biased region" description="Basic and acidic residues" evidence="6">
    <location>
        <begin position="1"/>
        <end position="13"/>
    </location>
</feature>
<dbReference type="Proteomes" id="UP000588586">
    <property type="component" value="Unassembled WGS sequence"/>
</dbReference>
<comment type="subcellular location">
    <subcellularLocation>
        <location evidence="1">Cell membrane</location>
        <topology evidence="1">Multi-pass membrane protein</topology>
    </subcellularLocation>
</comment>
<evidence type="ECO:0000259" key="8">
    <source>
        <dbReference type="Pfam" id="PF06271"/>
    </source>
</evidence>
<dbReference type="InterPro" id="IPR010432">
    <property type="entry name" value="RDD"/>
</dbReference>
<sequence length="246" mass="26002">MSTDDEATRRRADLQPGAQDAFAPPPPAAPSAGAGHEQGGYAASPPPASSPPASPATAPAYQGAYGAGAPQYQQAYTPTTPYASWLQRVGALLIDSLLQLIGMLPYGIGIALLVAGSPTTDYDSSSGTSTTLDDGNTGLMVAGGVLIVVGFLVMFGINWWNRWLKMGRTGQSVGKKVMGITLVEERTGQPMGALMAFVRDLAHFLDGIFYIGYLWPLWDPKRQTFADKVCSTVVLQGNPDQVVPQR</sequence>
<dbReference type="PANTHER" id="PTHR36115:SF6">
    <property type="entry name" value="PROLINE-RICH ANTIGEN HOMOLOG"/>
    <property type="match status" value="1"/>
</dbReference>
<evidence type="ECO:0000313" key="10">
    <source>
        <dbReference type="Proteomes" id="UP000588586"/>
    </source>
</evidence>
<name>A0A849HI59_9MICO</name>
<dbReference type="InterPro" id="IPR051791">
    <property type="entry name" value="Pra-immunoreactive"/>
</dbReference>
<evidence type="ECO:0000256" key="5">
    <source>
        <dbReference type="ARBA" id="ARBA00023136"/>
    </source>
</evidence>
<evidence type="ECO:0000256" key="7">
    <source>
        <dbReference type="SAM" id="Phobius"/>
    </source>
</evidence>
<feature type="domain" description="RDD" evidence="8">
    <location>
        <begin position="82"/>
        <end position="230"/>
    </location>
</feature>
<feature type="transmembrane region" description="Helical" evidence="7">
    <location>
        <begin position="137"/>
        <end position="160"/>
    </location>
</feature>